<dbReference type="EMBL" id="JAUSZV010000001">
    <property type="protein sequence ID" value="MDQ0904064.1"/>
    <property type="molecule type" value="Genomic_DNA"/>
</dbReference>
<comment type="caution">
    <text evidence="1">The sequence shown here is derived from an EMBL/GenBank/DDBJ whole genome shotgun (WGS) entry which is preliminary data.</text>
</comment>
<evidence type="ECO:0000313" key="1">
    <source>
        <dbReference type="EMBL" id="MDQ0904064.1"/>
    </source>
</evidence>
<reference evidence="1" key="1">
    <citation type="submission" date="2023-07" db="EMBL/GenBank/DDBJ databases">
        <title>Comparative genomics of wheat-associated soil bacteria to identify genetic determinants of phenazine resistance.</title>
        <authorList>
            <person name="Mouncey N."/>
        </authorList>
    </citation>
    <scope>NUCLEOTIDE SEQUENCE</scope>
    <source>
        <strain evidence="1">V4I22</strain>
    </source>
</reference>
<gene>
    <name evidence="1" type="ORF">QFZ22_000049</name>
</gene>
<name>A0AAW8F2P6_9ACTN</name>
<proteinExistence type="predicted"/>
<dbReference type="Proteomes" id="UP001234216">
    <property type="component" value="Unassembled WGS sequence"/>
</dbReference>
<accession>A0AAW8F2P6</accession>
<protein>
    <submittedName>
        <fullName evidence="1">Uncharacterized protein</fullName>
    </submittedName>
</protein>
<evidence type="ECO:0000313" key="2">
    <source>
        <dbReference type="Proteomes" id="UP001234216"/>
    </source>
</evidence>
<sequence length="68" mass="7442">MTDPSDFHLVLTSAGRPVMHGWWSDRATAERKFSEWIGSHSAIKGAAVSLAEGSVDGERVLMSWPVET</sequence>
<dbReference type="RefSeq" id="WP_306971544.1">
    <property type="nucleotide sequence ID" value="NZ_JAUSZV010000001.1"/>
</dbReference>
<dbReference type="AlphaFoldDB" id="A0AAW8F2P6"/>
<organism evidence="1 2">
    <name type="scientific">Streptomyces canus</name>
    <dbReference type="NCBI Taxonomy" id="58343"/>
    <lineage>
        <taxon>Bacteria</taxon>
        <taxon>Bacillati</taxon>
        <taxon>Actinomycetota</taxon>
        <taxon>Actinomycetes</taxon>
        <taxon>Kitasatosporales</taxon>
        <taxon>Streptomycetaceae</taxon>
        <taxon>Streptomyces</taxon>
        <taxon>Streptomyces aurantiacus group</taxon>
    </lineage>
</organism>